<evidence type="ECO:0000256" key="4">
    <source>
        <dbReference type="ARBA" id="ARBA00022989"/>
    </source>
</evidence>
<dbReference type="SUPFAM" id="SSF103473">
    <property type="entry name" value="MFS general substrate transporter"/>
    <property type="match status" value="1"/>
</dbReference>
<evidence type="ECO:0000256" key="3">
    <source>
        <dbReference type="ARBA" id="ARBA00022692"/>
    </source>
</evidence>
<keyword evidence="5 7" id="KW-0472">Membrane</keyword>
<dbReference type="Pfam" id="PF07690">
    <property type="entry name" value="MFS_1"/>
    <property type="match status" value="1"/>
</dbReference>
<feature type="transmembrane region" description="Helical" evidence="7">
    <location>
        <begin position="339"/>
        <end position="362"/>
    </location>
</feature>
<feature type="region of interest" description="Disordered" evidence="6">
    <location>
        <begin position="500"/>
        <end position="521"/>
    </location>
</feature>
<feature type="transmembrane region" description="Helical" evidence="7">
    <location>
        <begin position="188"/>
        <end position="210"/>
    </location>
</feature>
<feature type="transmembrane region" description="Helical" evidence="7">
    <location>
        <begin position="154"/>
        <end position="176"/>
    </location>
</feature>
<accession>A0AAV9XAC6</accession>
<feature type="domain" description="Major facilitator superfamily (MFS) profile" evidence="8">
    <location>
        <begin position="63"/>
        <end position="491"/>
    </location>
</feature>
<feature type="transmembrane region" description="Helical" evidence="7">
    <location>
        <begin position="230"/>
        <end position="248"/>
    </location>
</feature>
<evidence type="ECO:0000256" key="5">
    <source>
        <dbReference type="ARBA" id="ARBA00023136"/>
    </source>
</evidence>
<feature type="transmembrane region" description="Helical" evidence="7">
    <location>
        <begin position="99"/>
        <end position="121"/>
    </location>
</feature>
<feature type="transmembrane region" description="Helical" evidence="7">
    <location>
        <begin position="429"/>
        <end position="452"/>
    </location>
</feature>
<dbReference type="InterPro" id="IPR036259">
    <property type="entry name" value="MFS_trans_sf"/>
</dbReference>
<comment type="subcellular location">
    <subcellularLocation>
        <location evidence="1">Membrane</location>
        <topology evidence="1">Multi-pass membrane protein</topology>
    </subcellularLocation>
</comment>
<dbReference type="InterPro" id="IPR011701">
    <property type="entry name" value="MFS"/>
</dbReference>
<keyword evidence="4 7" id="KW-1133">Transmembrane helix</keyword>
<feature type="transmembrane region" description="Helical" evidence="7">
    <location>
        <begin position="396"/>
        <end position="417"/>
    </location>
</feature>
<sequence>MALNPHHDPSRLKGANTATFEIATDTPTQSSAPIESKKDLGELQSIAETEDQKILRKRIDWAILPVLVLCYFLLFTNRTNVQLVYLSDDPRYPFTKNHYAIVQFVFALSYSLPEPVWNVLLRRVGPRVWLAPALFLSGLIAIFCAFVQDWQALAGLRFLIGIPLGALFPGCLYYITCWYPRRQLGRPISIFYSGATLGSAFANLLNSAILQIDTGEKYTSGWKVGSDWVVIIWGLITIVASVIIFFAIPDFPDEDNRILKSAADHAAFRAWYVASDVTRKISEQYRPHAWKQGFSDMKTLLFILVQLTTVIPRDGLAIMQRQIAVNLASKLDENASITIQTLLYVPPVALAFIVTVTVGILSDRTNQRGYYMMAFSIFSICGFAILLATTNATAQYVAGFLAYVGTWVCGALCWVWLACNCEGLYKRAIVIGLAVGMLNLSSGLTVPATVILHPYENGVSRVGGVYFLALVCLHLCVVALTRFYLLDQNKKKKALGNLPQDATQYSGPNGLPIEDKGDKRSDFEYLL</sequence>
<evidence type="ECO:0000256" key="7">
    <source>
        <dbReference type="SAM" id="Phobius"/>
    </source>
</evidence>
<dbReference type="PROSITE" id="PS50850">
    <property type="entry name" value="MFS"/>
    <property type="match status" value="1"/>
</dbReference>
<evidence type="ECO:0000256" key="6">
    <source>
        <dbReference type="SAM" id="MobiDB-lite"/>
    </source>
</evidence>
<evidence type="ECO:0000256" key="2">
    <source>
        <dbReference type="ARBA" id="ARBA00022448"/>
    </source>
</evidence>
<organism evidence="9 10">
    <name type="scientific">Orbilia ellipsospora</name>
    <dbReference type="NCBI Taxonomy" id="2528407"/>
    <lineage>
        <taxon>Eukaryota</taxon>
        <taxon>Fungi</taxon>
        <taxon>Dikarya</taxon>
        <taxon>Ascomycota</taxon>
        <taxon>Pezizomycotina</taxon>
        <taxon>Orbiliomycetes</taxon>
        <taxon>Orbiliales</taxon>
        <taxon>Orbiliaceae</taxon>
        <taxon>Orbilia</taxon>
    </lineage>
</organism>
<evidence type="ECO:0000259" key="8">
    <source>
        <dbReference type="PROSITE" id="PS50850"/>
    </source>
</evidence>
<feature type="transmembrane region" description="Helical" evidence="7">
    <location>
        <begin position="464"/>
        <end position="485"/>
    </location>
</feature>
<dbReference type="Gene3D" id="1.20.1250.20">
    <property type="entry name" value="MFS general substrate transporter like domains"/>
    <property type="match status" value="2"/>
</dbReference>
<dbReference type="EMBL" id="JAVHJO010000010">
    <property type="protein sequence ID" value="KAK6535510.1"/>
    <property type="molecule type" value="Genomic_DNA"/>
</dbReference>
<dbReference type="GO" id="GO:0022857">
    <property type="term" value="F:transmembrane transporter activity"/>
    <property type="evidence" value="ECO:0007669"/>
    <property type="project" value="InterPro"/>
</dbReference>
<name>A0AAV9XAC6_9PEZI</name>
<keyword evidence="10" id="KW-1185">Reference proteome</keyword>
<feature type="transmembrane region" description="Helical" evidence="7">
    <location>
        <begin position="369"/>
        <end position="390"/>
    </location>
</feature>
<proteinExistence type="predicted"/>
<keyword evidence="2" id="KW-0813">Transport</keyword>
<reference evidence="9 10" key="1">
    <citation type="submission" date="2019-10" db="EMBL/GenBank/DDBJ databases">
        <authorList>
            <person name="Palmer J.M."/>
        </authorList>
    </citation>
    <scope>NUCLEOTIDE SEQUENCE [LARGE SCALE GENOMIC DNA]</scope>
    <source>
        <strain evidence="9 10">TWF694</strain>
    </source>
</reference>
<dbReference type="PANTHER" id="PTHR43791">
    <property type="entry name" value="PERMEASE-RELATED"/>
    <property type="match status" value="1"/>
</dbReference>
<evidence type="ECO:0000256" key="1">
    <source>
        <dbReference type="ARBA" id="ARBA00004141"/>
    </source>
</evidence>
<evidence type="ECO:0000313" key="10">
    <source>
        <dbReference type="Proteomes" id="UP001365542"/>
    </source>
</evidence>
<dbReference type="GO" id="GO:0016020">
    <property type="term" value="C:membrane"/>
    <property type="evidence" value="ECO:0007669"/>
    <property type="project" value="UniProtKB-SubCell"/>
</dbReference>
<feature type="transmembrane region" description="Helical" evidence="7">
    <location>
        <begin position="61"/>
        <end position="79"/>
    </location>
</feature>
<dbReference type="Proteomes" id="UP001365542">
    <property type="component" value="Unassembled WGS sequence"/>
</dbReference>
<gene>
    <name evidence="9" type="ORF">TWF694_001965</name>
</gene>
<feature type="transmembrane region" description="Helical" evidence="7">
    <location>
        <begin position="300"/>
        <end position="319"/>
    </location>
</feature>
<protein>
    <recommendedName>
        <fullName evidence="8">Major facilitator superfamily (MFS) profile domain-containing protein</fullName>
    </recommendedName>
</protein>
<feature type="transmembrane region" description="Helical" evidence="7">
    <location>
        <begin position="128"/>
        <end position="148"/>
    </location>
</feature>
<keyword evidence="3 7" id="KW-0812">Transmembrane</keyword>
<dbReference type="InterPro" id="IPR020846">
    <property type="entry name" value="MFS_dom"/>
</dbReference>
<dbReference type="AlphaFoldDB" id="A0AAV9XAC6"/>
<evidence type="ECO:0000313" key="9">
    <source>
        <dbReference type="EMBL" id="KAK6535510.1"/>
    </source>
</evidence>
<dbReference type="PANTHER" id="PTHR43791:SF36">
    <property type="entry name" value="TRANSPORTER, PUTATIVE (AFU_ORTHOLOGUE AFUA_6G08340)-RELATED"/>
    <property type="match status" value="1"/>
</dbReference>
<comment type="caution">
    <text evidence="9">The sequence shown here is derived from an EMBL/GenBank/DDBJ whole genome shotgun (WGS) entry which is preliminary data.</text>
</comment>